<dbReference type="AlphaFoldDB" id="A0A2A6BVA3"/>
<dbReference type="Pfam" id="PF00483">
    <property type="entry name" value="NTP_transferase"/>
    <property type="match status" value="1"/>
</dbReference>
<dbReference type="InterPro" id="IPR004274">
    <property type="entry name" value="FCP1_dom"/>
</dbReference>
<dbReference type="GO" id="GO:0005737">
    <property type="term" value="C:cytoplasm"/>
    <property type="evidence" value="ECO:0000318"/>
    <property type="project" value="GO_Central"/>
</dbReference>
<dbReference type="CDD" id="cd07521">
    <property type="entry name" value="HAD_FCP1-like"/>
    <property type="match status" value="1"/>
</dbReference>
<comment type="function">
    <text evidence="4">Probable phosphatase.</text>
</comment>
<dbReference type="InterPro" id="IPR056729">
    <property type="entry name" value="GMPPB_C"/>
</dbReference>
<dbReference type="Pfam" id="PF25087">
    <property type="entry name" value="GMPPB_C"/>
    <property type="match status" value="1"/>
</dbReference>
<dbReference type="EnsemblMetazoa" id="PPA09724.1">
    <property type="protein sequence ID" value="PPA09724.1"/>
    <property type="gene ID" value="WBGene00099278"/>
</dbReference>
<keyword evidence="8" id="KW-1185">Reference proteome</keyword>
<comment type="similarity">
    <text evidence="1">Belongs to the transferase hexapeptide repeat family.</text>
</comment>
<dbReference type="GO" id="GO:0016740">
    <property type="term" value="F:transferase activity"/>
    <property type="evidence" value="ECO:0007669"/>
    <property type="project" value="InterPro"/>
</dbReference>
<accession>A0A2A6BVA3</accession>
<dbReference type="Pfam" id="PF03031">
    <property type="entry name" value="NIF"/>
    <property type="match status" value="1"/>
</dbReference>
<dbReference type="InterPro" id="IPR029044">
    <property type="entry name" value="Nucleotide-diphossugar_trans"/>
</dbReference>
<evidence type="ECO:0000313" key="7">
    <source>
        <dbReference type="EnsemblMetazoa" id="PPA09724.1"/>
    </source>
</evidence>
<protein>
    <submittedName>
        <fullName evidence="7">FCP1 homology domain-containing protein</fullName>
    </submittedName>
</protein>
<dbReference type="PROSITE" id="PS00101">
    <property type="entry name" value="HEXAPEP_TRANSFERASES"/>
    <property type="match status" value="2"/>
</dbReference>
<dbReference type="GO" id="GO:0004721">
    <property type="term" value="F:phosphoprotein phosphatase activity"/>
    <property type="evidence" value="ECO:0007669"/>
    <property type="project" value="UniProtKB-KW"/>
</dbReference>
<dbReference type="FunFam" id="3.40.50.1000:FF:000015">
    <property type="entry name" value="CTD small phosphatase-like protein 2"/>
    <property type="match status" value="1"/>
</dbReference>
<keyword evidence="3" id="KW-0904">Protein phosphatase</keyword>
<feature type="compositionally biased region" description="Polar residues" evidence="6">
    <location>
        <begin position="83"/>
        <end position="92"/>
    </location>
</feature>
<evidence type="ECO:0000256" key="1">
    <source>
        <dbReference type="ARBA" id="ARBA00007274"/>
    </source>
</evidence>
<dbReference type="InterPro" id="IPR036412">
    <property type="entry name" value="HAD-like_sf"/>
</dbReference>
<evidence type="ECO:0000256" key="2">
    <source>
        <dbReference type="ARBA" id="ARBA00022801"/>
    </source>
</evidence>
<reference evidence="8" key="1">
    <citation type="journal article" date="2008" name="Nat. Genet.">
        <title>The Pristionchus pacificus genome provides a unique perspective on nematode lifestyle and parasitism.</title>
        <authorList>
            <person name="Dieterich C."/>
            <person name="Clifton S.W."/>
            <person name="Schuster L.N."/>
            <person name="Chinwalla A."/>
            <person name="Delehaunty K."/>
            <person name="Dinkelacker I."/>
            <person name="Fulton L."/>
            <person name="Fulton R."/>
            <person name="Godfrey J."/>
            <person name="Minx P."/>
            <person name="Mitreva M."/>
            <person name="Roeseler W."/>
            <person name="Tian H."/>
            <person name="Witte H."/>
            <person name="Yang S.P."/>
            <person name="Wilson R.K."/>
            <person name="Sommer R.J."/>
        </authorList>
    </citation>
    <scope>NUCLEOTIDE SEQUENCE [LARGE SCALE GENOMIC DNA]</scope>
    <source>
        <strain evidence="8">PS312</strain>
    </source>
</reference>
<dbReference type="InterPro" id="IPR011948">
    <property type="entry name" value="Dullard_phosphatase"/>
</dbReference>
<dbReference type="SUPFAM" id="SSF56784">
    <property type="entry name" value="HAD-like"/>
    <property type="match status" value="1"/>
</dbReference>
<dbReference type="Gene3D" id="2.160.10.10">
    <property type="entry name" value="Hexapeptide repeat proteins"/>
    <property type="match status" value="1"/>
</dbReference>
<dbReference type="InterPro" id="IPR050486">
    <property type="entry name" value="Mannose-1P_guanyltransferase"/>
</dbReference>
<dbReference type="InterPro" id="IPR005835">
    <property type="entry name" value="NTP_transferase_dom"/>
</dbReference>
<dbReference type="NCBIfam" id="TIGR02251">
    <property type="entry name" value="HIF-SF_euk"/>
    <property type="match status" value="1"/>
</dbReference>
<dbReference type="SUPFAM" id="SSF53448">
    <property type="entry name" value="Nucleotide-diphospho-sugar transferases"/>
    <property type="match status" value="1"/>
</dbReference>
<evidence type="ECO:0000256" key="6">
    <source>
        <dbReference type="SAM" id="MobiDB-lite"/>
    </source>
</evidence>
<evidence type="ECO:0000256" key="5">
    <source>
        <dbReference type="ARBA" id="ARBA00038355"/>
    </source>
</evidence>
<dbReference type="GO" id="GO:0005634">
    <property type="term" value="C:nucleus"/>
    <property type="evidence" value="ECO:0007669"/>
    <property type="project" value="UniProtKB-ARBA"/>
</dbReference>
<evidence type="ECO:0000313" key="8">
    <source>
        <dbReference type="Proteomes" id="UP000005239"/>
    </source>
</evidence>
<gene>
    <name evidence="7" type="primary">WBGene00099278</name>
</gene>
<sequence>MARGEERGRTRGRGGERRGEGWSLSLFLSRISHSTWLVANECSPSLLPLLLSPFPSIHPSMRRKRGSRDKVPVGSISKKVPRSSLQSPSVSLPDQDESLIWQVNEDSNDSTTPDHSSSPIDYDSGLSLSSSVALPCLSLSQPTLAATHTFFLSLSIPYSLKTCHFVPIAITALIYSIGRKYWMALYNGGHTNKHAGHFISKPHCRIYMMANVPPLTDEMRYRCPALPLRTRSTPEFSLVLDLDETLVHCSLTPLQDAALIFPVHFQNTTYQVYVRLRPHLHEFLEKMAQCYELILFTASKRIYADKLMNLLDPGKKFVRYRLFREHCVNVFGNYIKDLSILGRDLSKTIIIDNSPQSFSYQIDNGIPIESWFHERQDTELRKLIPFLEDVSKQGCTDVRCILRERYRIRDQLMQFTEENPQNGFPSPPPSPYCPDNTAIAYTVSALIHLLTMVFKATILVGGAQKGTRFRPLSLQLPKPLFPIAGVPLVEHHIDQLAQLPALSEIILLGFYPAEEFADFCERCQQQYRIPIRYVQEKGPQGTAGGMARLKEELLSGEPEGIFVMNADVCGDLPVDEMVEQLNTQKEAECILLTTEATREQSTNFGCVAIGGNNRVLHYVDKPTTFISVNISCGVYLMRPRIVKSLEACESGSLWFETDIFPHMTHKGTLYAHNTKRWWSQTKTAAAVLYANRAYLRLYRTRYAARLRVAGAQIVGDVFIDPSAEVDPTAKIGPNVSIGPNAKIGKGVRIKESIILADTIVHKRACIMHSVIGWRSVIGEWSHVEGVPLAPNPNVPFAKMENRPLFLKDGRLTPSVTILGSDVTVAPETILLNVVVLPYKELTQSHTNQIIL</sequence>
<dbReference type="Gene3D" id="3.40.50.1000">
    <property type="entry name" value="HAD superfamily/HAD-like"/>
    <property type="match status" value="1"/>
</dbReference>
<dbReference type="InterPro" id="IPR023214">
    <property type="entry name" value="HAD_sf"/>
</dbReference>
<proteinExistence type="inferred from homology"/>
<name>A0A2A6BVA3_PRIPA</name>
<reference evidence="7" key="2">
    <citation type="submission" date="2022-06" db="UniProtKB">
        <authorList>
            <consortium name="EnsemblMetazoa"/>
        </authorList>
    </citation>
    <scope>IDENTIFICATION</scope>
    <source>
        <strain evidence="7">PS312</strain>
    </source>
</reference>
<organism evidence="7 8">
    <name type="scientific">Pristionchus pacificus</name>
    <name type="common">Parasitic nematode worm</name>
    <dbReference type="NCBI Taxonomy" id="54126"/>
    <lineage>
        <taxon>Eukaryota</taxon>
        <taxon>Metazoa</taxon>
        <taxon>Ecdysozoa</taxon>
        <taxon>Nematoda</taxon>
        <taxon>Chromadorea</taxon>
        <taxon>Rhabditida</taxon>
        <taxon>Rhabditina</taxon>
        <taxon>Diplogasteromorpha</taxon>
        <taxon>Diplogasteroidea</taxon>
        <taxon>Neodiplogasteridae</taxon>
        <taxon>Pristionchus</taxon>
    </lineage>
</organism>
<evidence type="ECO:0000256" key="4">
    <source>
        <dbReference type="ARBA" id="ARBA00037324"/>
    </source>
</evidence>
<feature type="region of interest" description="Disordered" evidence="6">
    <location>
        <begin position="58"/>
        <end position="93"/>
    </location>
</feature>
<keyword evidence="2" id="KW-0378">Hydrolase</keyword>
<dbReference type="PROSITE" id="PS50969">
    <property type="entry name" value="FCP1"/>
    <property type="match status" value="1"/>
</dbReference>
<accession>A0A8R1YG93</accession>
<comment type="similarity">
    <text evidence="5">Belongs to the CTDSPL2 family.</text>
</comment>
<dbReference type="SMART" id="SM00577">
    <property type="entry name" value="CPDc"/>
    <property type="match status" value="1"/>
</dbReference>
<dbReference type="Gene3D" id="3.90.550.10">
    <property type="entry name" value="Spore Coat Polysaccharide Biosynthesis Protein SpsA, Chain A"/>
    <property type="match status" value="1"/>
</dbReference>
<evidence type="ECO:0000256" key="3">
    <source>
        <dbReference type="ARBA" id="ARBA00022912"/>
    </source>
</evidence>
<dbReference type="Proteomes" id="UP000005239">
    <property type="component" value="Unassembled WGS sequence"/>
</dbReference>
<dbReference type="PANTHER" id="PTHR22572">
    <property type="entry name" value="SUGAR-1-PHOSPHATE GUANYL TRANSFERASE"/>
    <property type="match status" value="1"/>
</dbReference>
<dbReference type="InterPro" id="IPR018357">
    <property type="entry name" value="Hexapep_transf_CS"/>
</dbReference>